<sequence length="106" mass="12416">MRFTDSSFVYYSMRIYDSISNNIVSHNVGSADRFTVEKGEIKHEYLLGRDFEIYNIFMYATISEDGDTIRFYASETYQMSNGRKEKKTVEEFIYNPTLTFIPGKGK</sequence>
<dbReference type="RefSeq" id="WP_143150864.1">
    <property type="nucleotide sequence ID" value="NZ_CP139972.1"/>
</dbReference>
<keyword evidence="2" id="KW-1185">Reference proteome</keyword>
<proteinExistence type="predicted"/>
<protein>
    <submittedName>
        <fullName evidence="1">Uncharacterized protein</fullName>
    </submittedName>
</protein>
<gene>
    <name evidence="1" type="ORF">SR876_05065</name>
</gene>
<evidence type="ECO:0000313" key="2">
    <source>
        <dbReference type="Proteomes" id="UP001326715"/>
    </source>
</evidence>
<organism evidence="1 2">
    <name type="scientific">Chitinophaga sancti</name>
    <dbReference type="NCBI Taxonomy" id="1004"/>
    <lineage>
        <taxon>Bacteria</taxon>
        <taxon>Pseudomonadati</taxon>
        <taxon>Bacteroidota</taxon>
        <taxon>Chitinophagia</taxon>
        <taxon>Chitinophagales</taxon>
        <taxon>Chitinophagaceae</taxon>
        <taxon>Chitinophaga</taxon>
    </lineage>
</organism>
<dbReference type="EMBL" id="CP140154">
    <property type="protein sequence ID" value="WQG90857.1"/>
    <property type="molecule type" value="Genomic_DNA"/>
</dbReference>
<name>A0ABZ0XJN4_9BACT</name>
<accession>A0ABZ0XJN4</accession>
<evidence type="ECO:0000313" key="1">
    <source>
        <dbReference type="EMBL" id="WQG90857.1"/>
    </source>
</evidence>
<reference evidence="1 2" key="1">
    <citation type="submission" date="2023-11" db="EMBL/GenBank/DDBJ databases">
        <title>MicrobeMod: A computational toolkit for identifying prokaryotic methylation and restriction-modification with nanopore sequencing.</title>
        <authorList>
            <person name="Crits-Christoph A."/>
            <person name="Kang S.C."/>
            <person name="Lee H."/>
            <person name="Ostrov N."/>
        </authorList>
    </citation>
    <scope>NUCLEOTIDE SEQUENCE [LARGE SCALE GENOMIC DNA]</scope>
    <source>
        <strain evidence="1 2">ATCC 23090</strain>
    </source>
</reference>
<dbReference type="Proteomes" id="UP001326715">
    <property type="component" value="Chromosome"/>
</dbReference>